<evidence type="ECO:0000259" key="2">
    <source>
        <dbReference type="Pfam" id="PF25411"/>
    </source>
</evidence>
<reference evidence="3" key="1">
    <citation type="submission" date="2022-06" db="EMBL/GenBank/DDBJ databases">
        <title>Complete genome sequences of two strains of the flax pathogen Septoria linicola.</title>
        <authorList>
            <person name="Lapalu N."/>
            <person name="Simon A."/>
            <person name="Demenou B."/>
            <person name="Paumier D."/>
            <person name="Guillot M.-P."/>
            <person name="Gout L."/>
            <person name="Valade R."/>
        </authorList>
    </citation>
    <scope>NUCLEOTIDE SEQUENCE</scope>
    <source>
        <strain evidence="3">SE15195</strain>
    </source>
</reference>
<evidence type="ECO:0000313" key="3">
    <source>
        <dbReference type="EMBL" id="USW57510.1"/>
    </source>
</evidence>
<feature type="domain" description="DUF7888" evidence="2">
    <location>
        <begin position="98"/>
        <end position="169"/>
    </location>
</feature>
<keyword evidence="4" id="KW-1185">Reference proteome</keyword>
<dbReference type="InterPro" id="IPR057210">
    <property type="entry name" value="DUF7888"/>
</dbReference>
<sequence>MKFTAIALSAMVGAAFAAPTEHKFVQPGGNHDYKVVSGGSGSGSELTKRIKRDLAIAMGTVGVSLVGGFFAGPVANRILNDVFGVQKKRSIHVNVDDLTFDEAREIYIEHFVDTTFKENPFGGETDAAVCAGVGYYISDPSATLDAVALKFSADGQEHEYDCFVLKGPVAIEVKNATEADFAYAAPVNATFKNGVLTIS</sequence>
<protein>
    <recommendedName>
        <fullName evidence="2">DUF7888 domain-containing protein</fullName>
    </recommendedName>
</protein>
<keyword evidence="1" id="KW-0732">Signal</keyword>
<dbReference type="Pfam" id="PF25411">
    <property type="entry name" value="DUF7888"/>
    <property type="match status" value="1"/>
</dbReference>
<gene>
    <name evidence="3" type="ORF">Slin15195_G108290</name>
</gene>
<accession>A0A9Q9ENX4</accession>
<organism evidence="3 4">
    <name type="scientific">Septoria linicola</name>
    <dbReference type="NCBI Taxonomy" id="215465"/>
    <lineage>
        <taxon>Eukaryota</taxon>
        <taxon>Fungi</taxon>
        <taxon>Dikarya</taxon>
        <taxon>Ascomycota</taxon>
        <taxon>Pezizomycotina</taxon>
        <taxon>Dothideomycetes</taxon>
        <taxon>Dothideomycetidae</taxon>
        <taxon>Mycosphaerellales</taxon>
        <taxon>Mycosphaerellaceae</taxon>
        <taxon>Septoria</taxon>
    </lineage>
</organism>
<evidence type="ECO:0000313" key="4">
    <source>
        <dbReference type="Proteomes" id="UP001056384"/>
    </source>
</evidence>
<proteinExistence type="predicted"/>
<evidence type="ECO:0000256" key="1">
    <source>
        <dbReference type="SAM" id="SignalP"/>
    </source>
</evidence>
<feature type="signal peptide" evidence="1">
    <location>
        <begin position="1"/>
        <end position="17"/>
    </location>
</feature>
<dbReference type="AlphaFoldDB" id="A0A9Q9ENX4"/>
<dbReference type="EMBL" id="CP099427">
    <property type="protein sequence ID" value="USW57510.1"/>
    <property type="molecule type" value="Genomic_DNA"/>
</dbReference>
<name>A0A9Q9ENX4_9PEZI</name>
<dbReference type="Proteomes" id="UP001056384">
    <property type="component" value="Chromosome 10"/>
</dbReference>
<feature type="chain" id="PRO_5040373960" description="DUF7888 domain-containing protein" evidence="1">
    <location>
        <begin position="18"/>
        <end position="199"/>
    </location>
</feature>